<reference evidence="4" key="1">
    <citation type="journal article" date="2020" name="bioRxiv">
        <title>A rank-normalized archaeal taxonomy based on genome phylogeny resolves widespread incomplete and uneven classifications.</title>
        <authorList>
            <person name="Rinke C."/>
            <person name="Chuvochina M."/>
            <person name="Mussig A.J."/>
            <person name="Chaumeil P.-A."/>
            <person name="Waite D.W."/>
            <person name="Whitman W.B."/>
            <person name="Parks D.H."/>
            <person name="Hugenholtz P."/>
        </authorList>
    </citation>
    <scope>NUCLEOTIDE SEQUENCE [LARGE SCALE GENOMIC DNA]</scope>
</reference>
<dbReference type="Proteomes" id="UP000577419">
    <property type="component" value="Unassembled WGS sequence"/>
</dbReference>
<evidence type="ECO:0000313" key="2">
    <source>
        <dbReference type="EMBL" id="HIH08663.1"/>
    </source>
</evidence>
<name>A0A7J4IT14_9ARCH</name>
<feature type="transmembrane region" description="Helical" evidence="1">
    <location>
        <begin position="37"/>
        <end position="57"/>
    </location>
</feature>
<keyword evidence="1" id="KW-0472">Membrane</keyword>
<protein>
    <submittedName>
        <fullName evidence="2">Uncharacterized protein</fullName>
    </submittedName>
</protein>
<keyword evidence="1" id="KW-1133">Transmembrane helix</keyword>
<dbReference type="Gene3D" id="1.20.1280.290">
    <property type="match status" value="1"/>
</dbReference>
<gene>
    <name evidence="2" type="ORF">HA237_04810</name>
    <name evidence="3" type="ORF">J4224_01225</name>
</gene>
<dbReference type="EMBL" id="DUFG01000022">
    <property type="protein sequence ID" value="HIH08663.1"/>
    <property type="molecule type" value="Genomic_DNA"/>
</dbReference>
<dbReference type="AlphaFoldDB" id="A0A7J4IT14"/>
<keyword evidence="1" id="KW-0812">Transmembrane</keyword>
<dbReference type="Proteomes" id="UP000683213">
    <property type="component" value="Unassembled WGS sequence"/>
</dbReference>
<organism evidence="2 4">
    <name type="scientific">Candidatus Iainarchaeum sp</name>
    <dbReference type="NCBI Taxonomy" id="3101447"/>
    <lineage>
        <taxon>Archaea</taxon>
        <taxon>Candidatus Iainarchaeota</taxon>
        <taxon>Candidatus Iainarchaeia</taxon>
        <taxon>Candidatus Iainarchaeales</taxon>
        <taxon>Candidatus Iainarchaeaceae</taxon>
        <taxon>Candidatus Iainarchaeum</taxon>
    </lineage>
</organism>
<feature type="transmembrane region" description="Helical" evidence="1">
    <location>
        <begin position="63"/>
        <end position="81"/>
    </location>
</feature>
<evidence type="ECO:0000256" key="1">
    <source>
        <dbReference type="SAM" id="Phobius"/>
    </source>
</evidence>
<reference evidence="3" key="2">
    <citation type="submission" date="2021-03" db="EMBL/GenBank/DDBJ databases">
        <authorList>
            <person name="Jaffe A."/>
        </authorList>
    </citation>
    <scope>NUCLEOTIDE SEQUENCE</scope>
    <source>
        <strain evidence="3">RIFCSPHIGHO2_01_FULL_GW2011_AR10_43_9</strain>
    </source>
</reference>
<proteinExistence type="predicted"/>
<reference evidence="3" key="3">
    <citation type="submission" date="2021-05" db="EMBL/GenBank/DDBJ databases">
        <title>Protein family content uncovers lineage relationships and bacterial pathway maintenance mechanisms in DPANN archaea.</title>
        <authorList>
            <person name="Castelle C.J."/>
            <person name="Meheust R."/>
            <person name="Jaffe A.L."/>
            <person name="Seitz K."/>
            <person name="Gong X."/>
            <person name="Baker B.J."/>
            <person name="Banfield J.F."/>
        </authorList>
    </citation>
    <scope>NUCLEOTIDE SEQUENCE</scope>
    <source>
        <strain evidence="3">RIFCSPHIGHO2_01_FULL_GW2011_AR10_43_9</strain>
    </source>
</reference>
<feature type="transmembrane region" description="Helical" evidence="1">
    <location>
        <begin position="93"/>
        <end position="113"/>
    </location>
</feature>
<comment type="caution">
    <text evidence="2">The sequence shown here is derived from an EMBL/GenBank/DDBJ whole genome shotgun (WGS) entry which is preliminary data.</text>
</comment>
<evidence type="ECO:0000313" key="4">
    <source>
        <dbReference type="Proteomes" id="UP000577419"/>
    </source>
</evidence>
<sequence length="114" mass="13106">MPASGKGIHHFHIRKRVHENLEPYPHPEKWKRRMDKAIYAVGIAGPLLAIPQALEVWVEKNVAGISLITWVGWLFLAFFWISYGVMHKEKPIIITYSAWVLINLFIIAGVIVYS</sequence>
<dbReference type="EMBL" id="JAGVWF010000017">
    <property type="protein sequence ID" value="MBS3059028.1"/>
    <property type="molecule type" value="Genomic_DNA"/>
</dbReference>
<accession>A0A7J4IT14</accession>
<evidence type="ECO:0000313" key="3">
    <source>
        <dbReference type="EMBL" id="MBS3059028.1"/>
    </source>
</evidence>